<gene>
    <name evidence="1" type="ORF">llap_17666</name>
</gene>
<dbReference type="GO" id="GO:0031012">
    <property type="term" value="C:extracellular matrix"/>
    <property type="evidence" value="ECO:0007669"/>
    <property type="project" value="TreeGrafter"/>
</dbReference>
<dbReference type="PANTHER" id="PTHR33395:SF22">
    <property type="entry name" value="REVERSE TRANSCRIPTASE DOMAIN-CONTAINING PROTEIN"/>
    <property type="match status" value="1"/>
</dbReference>
<proteinExistence type="predicted"/>
<dbReference type="GO" id="GO:0007508">
    <property type="term" value="P:larval heart development"/>
    <property type="evidence" value="ECO:0007669"/>
    <property type="project" value="TreeGrafter"/>
</dbReference>
<dbReference type="Proteomes" id="UP000233556">
    <property type="component" value="Unassembled WGS sequence"/>
</dbReference>
<name>A0A2I0TE06_LIMLA</name>
<keyword evidence="2" id="KW-1185">Reference proteome</keyword>
<dbReference type="PANTHER" id="PTHR33395">
    <property type="entry name" value="TRANSCRIPTASE, PUTATIVE-RELATED-RELATED"/>
    <property type="match status" value="1"/>
</dbReference>
<dbReference type="AlphaFoldDB" id="A0A2I0TE06"/>
<dbReference type="OrthoDB" id="416454at2759"/>
<sequence>MDSGMEYTLSKFANNTKLGGAVDTLEGRDAIQRDLDRLERNSPPKTPLQAALKIHVGLKASILCIVLIIKIMLNDLAKETSSSVGCNSVFAIVPIEPAIVAYWTYEPTRKGAMLDLILTNKEGLVGNVKLKGSLGCSDHEMGSNHTAKVAEGKNRGYENEELPTVGEDQDRDHLRNLKVHKSMGPDEIHLQVLRELVDEVAKPLSITFEKS</sequence>
<evidence type="ECO:0000313" key="1">
    <source>
        <dbReference type="EMBL" id="PKU32030.1"/>
    </source>
</evidence>
<evidence type="ECO:0000313" key="2">
    <source>
        <dbReference type="Proteomes" id="UP000233556"/>
    </source>
</evidence>
<accession>A0A2I0TE06</accession>
<reference evidence="2" key="2">
    <citation type="submission" date="2017-12" db="EMBL/GenBank/DDBJ databases">
        <title>Genome sequence of the Bar-tailed Godwit (Limosa lapponica baueri).</title>
        <authorList>
            <person name="Lima N.C.B."/>
            <person name="Parody-Merino A.M."/>
            <person name="Battley P.F."/>
            <person name="Fidler A.E."/>
            <person name="Prosdocimi F."/>
        </authorList>
    </citation>
    <scope>NUCLEOTIDE SEQUENCE [LARGE SCALE GENOMIC DNA]</scope>
</reference>
<organism evidence="1 2">
    <name type="scientific">Limosa lapponica baueri</name>
    <dbReference type="NCBI Taxonomy" id="1758121"/>
    <lineage>
        <taxon>Eukaryota</taxon>
        <taxon>Metazoa</taxon>
        <taxon>Chordata</taxon>
        <taxon>Craniata</taxon>
        <taxon>Vertebrata</taxon>
        <taxon>Euteleostomi</taxon>
        <taxon>Archelosauria</taxon>
        <taxon>Archosauria</taxon>
        <taxon>Dinosauria</taxon>
        <taxon>Saurischia</taxon>
        <taxon>Theropoda</taxon>
        <taxon>Coelurosauria</taxon>
        <taxon>Aves</taxon>
        <taxon>Neognathae</taxon>
        <taxon>Neoaves</taxon>
        <taxon>Charadriiformes</taxon>
        <taxon>Scolopacidae</taxon>
        <taxon>Limosa</taxon>
    </lineage>
</organism>
<reference evidence="2" key="1">
    <citation type="submission" date="2017-11" db="EMBL/GenBank/DDBJ databases">
        <authorList>
            <person name="Lima N.C."/>
            <person name="Parody-Merino A.M."/>
            <person name="Battley P.F."/>
            <person name="Fidler A.E."/>
            <person name="Prosdocimi F."/>
        </authorList>
    </citation>
    <scope>NUCLEOTIDE SEQUENCE [LARGE SCALE GENOMIC DNA]</scope>
</reference>
<dbReference type="EMBL" id="KZ511907">
    <property type="protein sequence ID" value="PKU32030.1"/>
    <property type="molecule type" value="Genomic_DNA"/>
</dbReference>
<evidence type="ECO:0008006" key="3">
    <source>
        <dbReference type="Google" id="ProtNLM"/>
    </source>
</evidence>
<protein>
    <recommendedName>
        <fullName evidence="3">Rna-directed dna polymerase from mobile element jockey-like</fullName>
    </recommendedName>
</protein>
<dbReference type="GO" id="GO:0061343">
    <property type="term" value="P:cell adhesion involved in heart morphogenesis"/>
    <property type="evidence" value="ECO:0007669"/>
    <property type="project" value="TreeGrafter"/>
</dbReference>